<proteinExistence type="predicted"/>
<gene>
    <name evidence="3" type="ORF">WMO28_05700</name>
</gene>
<dbReference type="InterPro" id="IPR036421">
    <property type="entry name" value="Fe_dep_repressor_sf"/>
</dbReference>
<evidence type="ECO:0000313" key="4">
    <source>
        <dbReference type="Proteomes" id="UP001473063"/>
    </source>
</evidence>
<protein>
    <submittedName>
        <fullName evidence="3">Iron dependent repressor, metal binding and dimerization domain protein</fullName>
    </submittedName>
</protein>
<dbReference type="SUPFAM" id="SSF46785">
    <property type="entry name" value="Winged helix' DNA-binding domain"/>
    <property type="match status" value="1"/>
</dbReference>
<evidence type="ECO:0000259" key="2">
    <source>
        <dbReference type="Pfam" id="PF02742"/>
    </source>
</evidence>
<accession>A0ABV1BCV1</accession>
<dbReference type="InterPro" id="IPR036390">
    <property type="entry name" value="WH_DNA-bd_sf"/>
</dbReference>
<keyword evidence="4" id="KW-1185">Reference proteome</keyword>
<dbReference type="SMART" id="SM00529">
    <property type="entry name" value="HTH_DTXR"/>
    <property type="match status" value="1"/>
</dbReference>
<dbReference type="EMBL" id="JBBMEJ010000005">
    <property type="protein sequence ID" value="MEQ2370443.1"/>
    <property type="molecule type" value="Genomic_DNA"/>
</dbReference>
<feature type="region of interest" description="Disordered" evidence="1">
    <location>
        <begin position="1"/>
        <end position="23"/>
    </location>
</feature>
<reference evidence="3 4" key="1">
    <citation type="submission" date="2024-03" db="EMBL/GenBank/DDBJ databases">
        <title>Human intestinal bacterial collection.</title>
        <authorList>
            <person name="Pauvert C."/>
            <person name="Hitch T.C.A."/>
            <person name="Clavel T."/>
        </authorList>
    </citation>
    <scope>NUCLEOTIDE SEQUENCE [LARGE SCALE GENOMIC DNA]</scope>
    <source>
        <strain evidence="3 4">CLA-JM-H16</strain>
    </source>
</reference>
<dbReference type="PANTHER" id="PTHR33238:SF7">
    <property type="entry name" value="IRON-DEPENDENT TRANSCRIPTIONAL REGULATOR"/>
    <property type="match status" value="1"/>
</dbReference>
<dbReference type="InterPro" id="IPR050536">
    <property type="entry name" value="DtxR_MntR_Metal-Reg"/>
</dbReference>
<dbReference type="InterPro" id="IPR022689">
    <property type="entry name" value="Iron_dep_repressor"/>
</dbReference>
<organism evidence="3 4">
    <name type="scientific">Blautia aquisgranensis</name>
    <dbReference type="NCBI Taxonomy" id="3133153"/>
    <lineage>
        <taxon>Bacteria</taxon>
        <taxon>Bacillati</taxon>
        <taxon>Bacillota</taxon>
        <taxon>Clostridia</taxon>
        <taxon>Lachnospirales</taxon>
        <taxon>Lachnospiraceae</taxon>
        <taxon>Blautia</taxon>
    </lineage>
</organism>
<dbReference type="Proteomes" id="UP001473063">
    <property type="component" value="Unassembled WGS sequence"/>
</dbReference>
<feature type="domain" description="Iron dependent repressor metal binding and dimerisation" evidence="2">
    <location>
        <begin position="82"/>
        <end position="138"/>
    </location>
</feature>
<dbReference type="PANTHER" id="PTHR33238">
    <property type="entry name" value="IRON (METAL) DEPENDENT REPRESSOR, DTXR FAMILY"/>
    <property type="match status" value="1"/>
</dbReference>
<dbReference type="Gene3D" id="1.10.10.10">
    <property type="entry name" value="Winged helix-like DNA-binding domain superfamily/Winged helix DNA-binding domain"/>
    <property type="match status" value="1"/>
</dbReference>
<dbReference type="InterPro" id="IPR036388">
    <property type="entry name" value="WH-like_DNA-bd_sf"/>
</dbReference>
<dbReference type="Gene3D" id="1.10.60.10">
    <property type="entry name" value="Iron dependent repressor, metal binding and dimerisation domain"/>
    <property type="match status" value="1"/>
</dbReference>
<dbReference type="InterPro" id="IPR001367">
    <property type="entry name" value="Fe_dep_repressor"/>
</dbReference>
<sequence>MMKTTYESTEELGRSMPSSRREMEEDMLEELCSLAKKNAQVTIPEICGRMEMTRREVLACLKQLTAQGYVRTEEKNTCVCLTELGRIRGEECRHRHETFTQFLEYVGVGSRTAEEDACRMEHVASEETVQQICNFVNYGSTFERVFRNTDLRYRFEPGEYYFLMGIYYMEKTCPRRLAGEFKNYKEQIRLQVEKDSSFFELIPESPEEKKLILWYMDPETGWVRAGEKNGNPRIPTGIFEYFIRHQDPVVEGTALVAFLREGEKPVEWNSRELDVHIW</sequence>
<evidence type="ECO:0000313" key="3">
    <source>
        <dbReference type="EMBL" id="MEQ2370443.1"/>
    </source>
</evidence>
<dbReference type="Pfam" id="PF02742">
    <property type="entry name" value="Fe_dep_repr_C"/>
    <property type="match status" value="1"/>
</dbReference>
<dbReference type="SUPFAM" id="SSF47979">
    <property type="entry name" value="Iron-dependent repressor protein, dimerization domain"/>
    <property type="match status" value="1"/>
</dbReference>
<name>A0ABV1BCV1_9FIRM</name>
<comment type="caution">
    <text evidence="3">The sequence shown here is derived from an EMBL/GenBank/DDBJ whole genome shotgun (WGS) entry which is preliminary data.</text>
</comment>
<dbReference type="RefSeq" id="WP_349056331.1">
    <property type="nucleotide sequence ID" value="NZ_JBBMEJ010000005.1"/>
</dbReference>
<evidence type="ECO:0000256" key="1">
    <source>
        <dbReference type="SAM" id="MobiDB-lite"/>
    </source>
</evidence>